<dbReference type="EMBL" id="CP000142">
    <property type="protein sequence ID" value="ABA88865.1"/>
    <property type="molecule type" value="Genomic_DNA"/>
</dbReference>
<reference evidence="3" key="1">
    <citation type="submission" date="2005-10" db="EMBL/GenBank/DDBJ databases">
        <title>Complete sequence of Pelobacter carbinolicus DSM 2380.</title>
        <authorList>
            <person name="Copeland A."/>
            <person name="Lucas S."/>
            <person name="Lapidus A."/>
            <person name="Barry K."/>
            <person name="Detter J.C."/>
            <person name="Glavina T."/>
            <person name="Hammon N."/>
            <person name="Israni S."/>
            <person name="Pitluck S."/>
            <person name="Chertkov O."/>
            <person name="Schmutz J."/>
            <person name="Larimer F."/>
            <person name="Land M."/>
            <person name="Kyrpides N."/>
            <person name="Ivanova N."/>
            <person name="Richardson P."/>
        </authorList>
    </citation>
    <scope>NUCLEOTIDE SEQUENCE [LARGE SCALE GENOMIC DNA]</scope>
    <source>
        <strain evidence="3">DSM 2380 / NBRC 103641 / GraBd1</strain>
    </source>
</reference>
<evidence type="ECO:0000259" key="1">
    <source>
        <dbReference type="Pfam" id="PF03061"/>
    </source>
</evidence>
<dbReference type="AlphaFoldDB" id="Q3A442"/>
<dbReference type="KEGG" id="pca:Pcar_1621"/>
<dbReference type="CDD" id="cd03443">
    <property type="entry name" value="PaaI_thioesterase"/>
    <property type="match status" value="1"/>
</dbReference>
<dbReference type="InterPro" id="IPR029069">
    <property type="entry name" value="HotDog_dom_sf"/>
</dbReference>
<proteinExistence type="predicted"/>
<feature type="domain" description="Thioesterase" evidence="1">
    <location>
        <begin position="49"/>
        <end position="114"/>
    </location>
</feature>
<dbReference type="STRING" id="338963.Pcar_1621"/>
<name>Q3A442_SYNC1</name>
<evidence type="ECO:0000313" key="3">
    <source>
        <dbReference type="Proteomes" id="UP000002534"/>
    </source>
</evidence>
<dbReference type="InterPro" id="IPR006683">
    <property type="entry name" value="Thioestr_dom"/>
</dbReference>
<organism evidence="2 3">
    <name type="scientific">Syntrophotalea carbinolica (strain DSM 2380 / NBRC 103641 / GraBd1)</name>
    <name type="common">Pelobacter carbinolicus</name>
    <dbReference type="NCBI Taxonomy" id="338963"/>
    <lineage>
        <taxon>Bacteria</taxon>
        <taxon>Pseudomonadati</taxon>
        <taxon>Thermodesulfobacteriota</taxon>
        <taxon>Desulfuromonadia</taxon>
        <taxon>Desulfuromonadales</taxon>
        <taxon>Syntrophotaleaceae</taxon>
        <taxon>Syntrophotalea</taxon>
    </lineage>
</organism>
<dbReference type="Gene3D" id="3.10.129.10">
    <property type="entry name" value="Hotdog Thioesterase"/>
    <property type="match status" value="1"/>
</dbReference>
<dbReference type="PANTHER" id="PTHR47260:SF1">
    <property type="entry name" value="UPF0644 PROTEIN PB2B4.06"/>
    <property type="match status" value="1"/>
</dbReference>
<dbReference type="Proteomes" id="UP000002534">
    <property type="component" value="Chromosome"/>
</dbReference>
<sequence length="144" mass="15731">MQLSKTDSCFVCGGHNPMGIKASFQTDHDLLCAFSRVTLEEHFQGWGRIAHGGVLAALLDETCIYAAMGLGGQAVTAELQVRYRKPVPCGCEITLFGEVLSHRRRIVRVRSRLVVSGDICAEAEARLFIDRSSSQSPGIPPEQQ</sequence>
<reference evidence="2 3" key="2">
    <citation type="journal article" date="2012" name="BMC Genomics">
        <title>The genome of Pelobacter carbinolicus reveals surprising metabolic capabilities and physiological features.</title>
        <authorList>
            <person name="Aklujkar M."/>
            <person name="Haveman S.A."/>
            <person name="Didonato R.Jr."/>
            <person name="Chertkov O."/>
            <person name="Han C.S."/>
            <person name="Land M.L."/>
            <person name="Brown P."/>
            <person name="Lovley D.R."/>
        </authorList>
    </citation>
    <scope>NUCLEOTIDE SEQUENCE [LARGE SCALE GENOMIC DNA]</scope>
    <source>
        <strain evidence="3">DSM 2380 / NBRC 103641 / GraBd1</strain>
    </source>
</reference>
<dbReference type="eggNOG" id="COG2050">
    <property type="taxonomic scope" value="Bacteria"/>
</dbReference>
<dbReference type="GO" id="GO:0016790">
    <property type="term" value="F:thiolester hydrolase activity"/>
    <property type="evidence" value="ECO:0007669"/>
    <property type="project" value="UniProtKB-ARBA"/>
</dbReference>
<accession>Q3A442</accession>
<dbReference type="Pfam" id="PF03061">
    <property type="entry name" value="4HBT"/>
    <property type="match status" value="1"/>
</dbReference>
<dbReference type="InterPro" id="IPR052061">
    <property type="entry name" value="PTE-AB_protein"/>
</dbReference>
<dbReference type="HOGENOM" id="CLU_089876_6_2_7"/>
<protein>
    <submittedName>
        <fullName evidence="2">Acyl-CoA thioesterase</fullName>
    </submittedName>
</protein>
<dbReference type="SUPFAM" id="SSF54637">
    <property type="entry name" value="Thioesterase/thiol ester dehydrase-isomerase"/>
    <property type="match status" value="1"/>
</dbReference>
<gene>
    <name evidence="2" type="ordered locus">Pcar_1621</name>
</gene>
<dbReference type="OrthoDB" id="5297685at2"/>
<dbReference type="RefSeq" id="WP_011341352.1">
    <property type="nucleotide sequence ID" value="NC_007498.2"/>
</dbReference>
<dbReference type="PANTHER" id="PTHR47260">
    <property type="entry name" value="UPF0644 PROTEIN PB2B4.06"/>
    <property type="match status" value="1"/>
</dbReference>
<evidence type="ECO:0000313" key="2">
    <source>
        <dbReference type="EMBL" id="ABA88865.1"/>
    </source>
</evidence>
<keyword evidence="3" id="KW-1185">Reference proteome</keyword>